<dbReference type="InterPro" id="IPR006439">
    <property type="entry name" value="HAD-SF_hydro_IA"/>
</dbReference>
<name>A0A3N2C5L8_9MICO</name>
<organism evidence="1 2">
    <name type="scientific">Plantibacter flavus</name>
    <dbReference type="NCBI Taxonomy" id="150123"/>
    <lineage>
        <taxon>Bacteria</taxon>
        <taxon>Bacillati</taxon>
        <taxon>Actinomycetota</taxon>
        <taxon>Actinomycetes</taxon>
        <taxon>Micrococcales</taxon>
        <taxon>Microbacteriaceae</taxon>
        <taxon>Plantibacter</taxon>
    </lineage>
</organism>
<dbReference type="SFLD" id="SFLDS00003">
    <property type="entry name" value="Haloacid_Dehalogenase"/>
    <property type="match status" value="1"/>
</dbReference>
<dbReference type="Gene3D" id="3.40.50.300">
    <property type="entry name" value="P-loop containing nucleotide triphosphate hydrolases"/>
    <property type="match status" value="1"/>
</dbReference>
<dbReference type="SUPFAM" id="SSF52540">
    <property type="entry name" value="P-loop containing nucleoside triphosphate hydrolases"/>
    <property type="match status" value="1"/>
</dbReference>
<accession>A0A3N2C5L8</accession>
<dbReference type="GO" id="GO:0050308">
    <property type="term" value="F:sugar-phosphatase activity"/>
    <property type="evidence" value="ECO:0007669"/>
    <property type="project" value="TreeGrafter"/>
</dbReference>
<protein>
    <submittedName>
        <fullName evidence="1">Sugar-phosphatase</fullName>
    </submittedName>
</protein>
<dbReference type="Pfam" id="PF13671">
    <property type="entry name" value="AAA_33"/>
    <property type="match status" value="1"/>
</dbReference>
<dbReference type="RefSeq" id="WP_085512290.1">
    <property type="nucleotide sequence ID" value="NZ_FXAP01000004.1"/>
</dbReference>
<comment type="caution">
    <text evidence="1">The sequence shown here is derived from an EMBL/GenBank/DDBJ whole genome shotgun (WGS) entry which is preliminary data.</text>
</comment>
<dbReference type="SFLD" id="SFLDG01129">
    <property type="entry name" value="C1.5:_HAD__Beta-PGM__Phosphata"/>
    <property type="match status" value="1"/>
</dbReference>
<sequence>MIVVVAGAAGSGKTTLGRELARALRLPLLDLDTITNPLLDGLGAVSDPDGAEPLHWNDAKLRPTMRPARYAALRAVLADQRDSGVGAVLVAPFTAELRGGDEWDALVEAAGTVPKVVWLHADAATLAARRAERGAERDTHIVDPSTDTPPAIEHLSIEAALSTSQQLAAVQRALGLGRTIEASAPIFDQVFAAGLFDLDGTLIDSTPAVNRSWAQLAREYGLEGDLLAAGHGQPAAQVLAGIFPPEQVAEALARIIEIEADEVADVIALPGAAEALAALGDDAKAIVTSGTRLIAGNRIAAAGLVRPEVVVTFDDVTKGKPDPEPFLLGRTRLGMESQQCVVFEDAPAGLAAARAAGCWTVGIAGTHEAHELDADLVIDGLFQLRLEPVVEGGFRLFPASLG</sequence>
<dbReference type="NCBIfam" id="TIGR01509">
    <property type="entry name" value="HAD-SF-IA-v3"/>
    <property type="match status" value="1"/>
</dbReference>
<dbReference type="InterPro" id="IPR023214">
    <property type="entry name" value="HAD_sf"/>
</dbReference>
<dbReference type="SUPFAM" id="SSF56784">
    <property type="entry name" value="HAD-like"/>
    <property type="match status" value="1"/>
</dbReference>
<dbReference type="Gene3D" id="3.40.50.1000">
    <property type="entry name" value="HAD superfamily/HAD-like"/>
    <property type="match status" value="1"/>
</dbReference>
<dbReference type="AlphaFoldDB" id="A0A3N2C5L8"/>
<dbReference type="InterPro" id="IPR051806">
    <property type="entry name" value="HAD-like_SPP"/>
</dbReference>
<dbReference type="InterPro" id="IPR041492">
    <property type="entry name" value="HAD_2"/>
</dbReference>
<dbReference type="Proteomes" id="UP000266915">
    <property type="component" value="Unassembled WGS sequence"/>
</dbReference>
<dbReference type="EMBL" id="RKHL01000001">
    <property type="protein sequence ID" value="ROR82554.1"/>
    <property type="molecule type" value="Genomic_DNA"/>
</dbReference>
<evidence type="ECO:0000313" key="1">
    <source>
        <dbReference type="EMBL" id="ROR82554.1"/>
    </source>
</evidence>
<proteinExistence type="predicted"/>
<dbReference type="InterPro" id="IPR023198">
    <property type="entry name" value="PGP-like_dom2"/>
</dbReference>
<dbReference type="Pfam" id="PF13419">
    <property type="entry name" value="HAD_2"/>
    <property type="match status" value="1"/>
</dbReference>
<keyword evidence="2" id="KW-1185">Reference proteome</keyword>
<dbReference type="PANTHER" id="PTHR43481">
    <property type="entry name" value="FRUCTOSE-1-PHOSPHATE PHOSPHATASE"/>
    <property type="match status" value="1"/>
</dbReference>
<dbReference type="PANTHER" id="PTHR43481:SF4">
    <property type="entry name" value="GLYCEROL-1-PHOSPHATE PHOSPHOHYDROLASE 1-RELATED"/>
    <property type="match status" value="1"/>
</dbReference>
<gene>
    <name evidence="1" type="ORF">EDD42_2645</name>
</gene>
<reference evidence="1 2" key="1">
    <citation type="submission" date="2018-11" db="EMBL/GenBank/DDBJ databases">
        <title>Sequencing the genomes of 1000 actinobacteria strains.</title>
        <authorList>
            <person name="Klenk H.-P."/>
        </authorList>
    </citation>
    <scope>NUCLEOTIDE SEQUENCE [LARGE SCALE GENOMIC DNA]</scope>
    <source>
        <strain evidence="1 2">DSM 14012</strain>
    </source>
</reference>
<dbReference type="Gene3D" id="1.10.150.240">
    <property type="entry name" value="Putative phosphatase, domain 2"/>
    <property type="match status" value="1"/>
</dbReference>
<dbReference type="InterPro" id="IPR027417">
    <property type="entry name" value="P-loop_NTPase"/>
</dbReference>
<evidence type="ECO:0000313" key="2">
    <source>
        <dbReference type="Proteomes" id="UP000266915"/>
    </source>
</evidence>
<dbReference type="InterPro" id="IPR036412">
    <property type="entry name" value="HAD-like_sf"/>
</dbReference>